<keyword evidence="4" id="KW-0325">Glycoprotein</keyword>
<gene>
    <name evidence="7" type="ORF">CJN711_LOCUS38981</name>
</gene>
<feature type="chain" id="PRO_5032544181" description="WxxW domain-containing protein" evidence="5">
    <location>
        <begin position="22"/>
        <end position="122"/>
    </location>
</feature>
<protein>
    <recommendedName>
        <fullName evidence="6">WxxW domain-containing protein</fullName>
    </recommendedName>
</protein>
<dbReference type="EMBL" id="CAJNOV010019141">
    <property type="protein sequence ID" value="CAF1628050.1"/>
    <property type="molecule type" value="Genomic_DNA"/>
</dbReference>
<evidence type="ECO:0000256" key="3">
    <source>
        <dbReference type="ARBA" id="ARBA00022729"/>
    </source>
</evidence>
<comment type="caution">
    <text evidence="7">The sequence shown here is derived from an EMBL/GenBank/DDBJ whole genome shotgun (WGS) entry which is preliminary data.</text>
</comment>
<dbReference type="PANTHER" id="PTHR15031:SF6">
    <property type="entry name" value="CARTILAGE INTERMEDIATE LAYER PROTEIN 1-LIKE ISOFORM X1"/>
    <property type="match status" value="1"/>
</dbReference>
<reference evidence="7" key="1">
    <citation type="submission" date="2021-02" db="EMBL/GenBank/DDBJ databases">
        <authorList>
            <person name="Nowell W R."/>
        </authorList>
    </citation>
    <scope>NUCLEOTIDE SEQUENCE</scope>
</reference>
<evidence type="ECO:0000256" key="1">
    <source>
        <dbReference type="ARBA" id="ARBA00004613"/>
    </source>
</evidence>
<evidence type="ECO:0000256" key="4">
    <source>
        <dbReference type="ARBA" id="ARBA00023180"/>
    </source>
</evidence>
<dbReference type="InterPro" id="IPR039675">
    <property type="entry name" value="CILP1/CILP2"/>
</dbReference>
<feature type="signal peptide" evidence="5">
    <location>
        <begin position="1"/>
        <end position="21"/>
    </location>
</feature>
<dbReference type="GO" id="GO:0005576">
    <property type="term" value="C:extracellular region"/>
    <property type="evidence" value="ECO:0007669"/>
    <property type="project" value="UniProtKB-SubCell"/>
</dbReference>
<evidence type="ECO:0000313" key="8">
    <source>
        <dbReference type="Proteomes" id="UP000663855"/>
    </source>
</evidence>
<evidence type="ECO:0000259" key="6">
    <source>
        <dbReference type="Pfam" id="PF13330"/>
    </source>
</evidence>
<evidence type="ECO:0000256" key="5">
    <source>
        <dbReference type="SAM" id="SignalP"/>
    </source>
</evidence>
<keyword evidence="3 5" id="KW-0732">Signal</keyword>
<dbReference type="AlphaFoldDB" id="A0A816CSD0"/>
<proteinExistence type="predicted"/>
<evidence type="ECO:0000256" key="2">
    <source>
        <dbReference type="ARBA" id="ARBA00022525"/>
    </source>
</evidence>
<evidence type="ECO:0000313" key="7">
    <source>
        <dbReference type="EMBL" id="CAF1628050.1"/>
    </source>
</evidence>
<dbReference type="Pfam" id="PF13330">
    <property type="entry name" value="Mucin2_WxxW"/>
    <property type="match status" value="1"/>
</dbReference>
<dbReference type="PANTHER" id="PTHR15031">
    <property type="entry name" value="CARTILAGE INTERMEDIATE LAYER PROTEIN CLIP"/>
    <property type="match status" value="1"/>
</dbReference>
<keyword evidence="2" id="KW-0964">Secreted</keyword>
<organism evidence="7 8">
    <name type="scientific">Rotaria magnacalcarata</name>
    <dbReference type="NCBI Taxonomy" id="392030"/>
    <lineage>
        <taxon>Eukaryota</taxon>
        <taxon>Metazoa</taxon>
        <taxon>Spiralia</taxon>
        <taxon>Gnathifera</taxon>
        <taxon>Rotifera</taxon>
        <taxon>Eurotatoria</taxon>
        <taxon>Bdelloidea</taxon>
        <taxon>Philodinida</taxon>
        <taxon>Philodinidae</taxon>
        <taxon>Rotaria</taxon>
    </lineage>
</organism>
<comment type="subcellular location">
    <subcellularLocation>
        <location evidence="1">Secreted</location>
    </subcellularLocation>
</comment>
<feature type="domain" description="WxxW" evidence="6">
    <location>
        <begin position="33"/>
        <end position="119"/>
    </location>
</feature>
<sequence>MSPVLIIFISFTTISFQSIHGMIIGECKVPNQWKTWLNVHRPTVNGEFELVIHYQKIFAAQPFVCLKPTGLEVKTADGREPADTGDTFRFTLNDGFLCINQIIVPKGKNCTDYKLKFCCPPK</sequence>
<accession>A0A816CSD0</accession>
<dbReference type="Proteomes" id="UP000663855">
    <property type="component" value="Unassembled WGS sequence"/>
</dbReference>
<dbReference type="InterPro" id="IPR025155">
    <property type="entry name" value="WxxW_domain"/>
</dbReference>
<name>A0A816CSD0_9BILA</name>